<dbReference type="GO" id="GO:0003677">
    <property type="term" value="F:DNA binding"/>
    <property type="evidence" value="ECO:0007669"/>
    <property type="project" value="UniProtKB-KW"/>
</dbReference>
<dbReference type="InterPro" id="IPR029442">
    <property type="entry name" value="GyrI-like"/>
</dbReference>
<dbReference type="SMART" id="SM00422">
    <property type="entry name" value="HTH_MERR"/>
    <property type="match status" value="1"/>
</dbReference>
<dbReference type="GO" id="GO:0003700">
    <property type="term" value="F:DNA-binding transcription factor activity"/>
    <property type="evidence" value="ECO:0007669"/>
    <property type="project" value="InterPro"/>
</dbReference>
<evidence type="ECO:0000256" key="1">
    <source>
        <dbReference type="ARBA" id="ARBA00023125"/>
    </source>
</evidence>
<evidence type="ECO:0000313" key="4">
    <source>
        <dbReference type="Proteomes" id="UP000245283"/>
    </source>
</evidence>
<feature type="domain" description="HTH merR-type" evidence="2">
    <location>
        <begin position="7"/>
        <end position="77"/>
    </location>
</feature>
<dbReference type="Proteomes" id="UP000245283">
    <property type="component" value="Unassembled WGS sequence"/>
</dbReference>
<dbReference type="OrthoDB" id="7849865at2"/>
<dbReference type="SMART" id="SM00871">
    <property type="entry name" value="AraC_E_bind"/>
    <property type="match status" value="1"/>
</dbReference>
<evidence type="ECO:0000259" key="2">
    <source>
        <dbReference type="PROSITE" id="PS50937"/>
    </source>
</evidence>
<dbReference type="SUPFAM" id="SSF46955">
    <property type="entry name" value="Putative DNA-binding domain"/>
    <property type="match status" value="1"/>
</dbReference>
<dbReference type="Gene3D" id="1.10.1660.10">
    <property type="match status" value="1"/>
</dbReference>
<proteinExistence type="predicted"/>
<gene>
    <name evidence="3" type="ORF">DD236_02635</name>
</gene>
<comment type="caution">
    <text evidence="3">The sequence shown here is derived from an EMBL/GenBank/DDBJ whole genome shotgun (WGS) entry which is preliminary data.</text>
</comment>
<dbReference type="EMBL" id="QETB01000001">
    <property type="protein sequence ID" value="PWF27303.1"/>
    <property type="molecule type" value="Genomic_DNA"/>
</dbReference>
<dbReference type="Gene3D" id="3.20.80.10">
    <property type="entry name" value="Regulatory factor, effector binding domain"/>
    <property type="match status" value="1"/>
</dbReference>
<keyword evidence="4" id="KW-1185">Reference proteome</keyword>
<dbReference type="InterPro" id="IPR010499">
    <property type="entry name" value="AraC_E-bd"/>
</dbReference>
<sequence>MTNSQDLLSIGQFSTLSRLSIRMLRHYDANGILAPAEIDPWTGYRRYAPSQLADATVIRDLRDAGFGVSTIGELLDGRGTPSWDEALEAQRRALIEEARANERRLELVNRLLSPPSEIGSITITKETVPAMNVVVLRGVVPSYEDERILWGQMMPAAAALGISPVGPCGVIEHNDEYRESDVDLSIFIPVQQGTTAEDPLEILNLPERECAVATVRGAYNQFSLAHDLIADKIVEDDLRLPESSSIDGHAFNIYVTEMGEVSEDELITKIYQPLGT</sequence>
<organism evidence="3 4">
    <name type="scientific">Ancrocorticia populi</name>
    <dbReference type="NCBI Taxonomy" id="2175228"/>
    <lineage>
        <taxon>Bacteria</taxon>
        <taxon>Bacillati</taxon>
        <taxon>Actinomycetota</taxon>
        <taxon>Actinomycetes</taxon>
        <taxon>Actinomycetales</taxon>
        <taxon>Actinomycetaceae</taxon>
        <taxon>Ancrocorticia</taxon>
    </lineage>
</organism>
<evidence type="ECO:0000313" key="3">
    <source>
        <dbReference type="EMBL" id="PWF27303.1"/>
    </source>
</evidence>
<dbReference type="RefSeq" id="WP_109092803.1">
    <property type="nucleotide sequence ID" value="NZ_JBQDCU010000054.1"/>
</dbReference>
<dbReference type="SUPFAM" id="SSF55136">
    <property type="entry name" value="Probable bacterial effector-binding domain"/>
    <property type="match status" value="1"/>
</dbReference>
<dbReference type="InterPro" id="IPR009061">
    <property type="entry name" value="DNA-bd_dom_put_sf"/>
</dbReference>
<dbReference type="InterPro" id="IPR011256">
    <property type="entry name" value="Reg_factor_effector_dom_sf"/>
</dbReference>
<name>A0A2V1K860_9ACTO</name>
<reference evidence="4" key="1">
    <citation type="submission" date="2018-05" db="EMBL/GenBank/DDBJ databases">
        <authorList>
            <person name="Li Y."/>
        </authorList>
    </citation>
    <scope>NUCLEOTIDE SEQUENCE [LARGE SCALE GENOMIC DNA]</scope>
    <source>
        <strain evidence="4">sk1b4</strain>
    </source>
</reference>
<keyword evidence="1" id="KW-0238">DNA-binding</keyword>
<dbReference type="PANTHER" id="PTHR30204:SF97">
    <property type="entry name" value="MERR FAMILY REGULATORY PROTEIN"/>
    <property type="match status" value="1"/>
</dbReference>
<dbReference type="PROSITE" id="PS00552">
    <property type="entry name" value="HTH_MERR_1"/>
    <property type="match status" value="1"/>
</dbReference>
<dbReference type="InterPro" id="IPR000551">
    <property type="entry name" value="MerR-type_HTH_dom"/>
</dbReference>
<dbReference type="Pfam" id="PF13411">
    <property type="entry name" value="MerR_1"/>
    <property type="match status" value="1"/>
</dbReference>
<accession>A0A2V1K860</accession>
<dbReference type="PANTHER" id="PTHR30204">
    <property type="entry name" value="REDOX-CYCLING DRUG-SENSING TRANSCRIPTIONAL ACTIVATOR SOXR"/>
    <property type="match status" value="1"/>
</dbReference>
<dbReference type="InterPro" id="IPR047057">
    <property type="entry name" value="MerR_fam"/>
</dbReference>
<protein>
    <submittedName>
        <fullName evidence="3">MerR family transcriptional regulator</fullName>
    </submittedName>
</protein>
<dbReference type="PROSITE" id="PS50937">
    <property type="entry name" value="HTH_MERR_2"/>
    <property type="match status" value="1"/>
</dbReference>
<dbReference type="Pfam" id="PF06445">
    <property type="entry name" value="GyrI-like"/>
    <property type="match status" value="1"/>
</dbReference>
<dbReference type="CDD" id="cd01107">
    <property type="entry name" value="HTH_BmrR"/>
    <property type="match status" value="1"/>
</dbReference>
<dbReference type="AlphaFoldDB" id="A0A2V1K860"/>